<evidence type="ECO:0000313" key="2">
    <source>
        <dbReference type="Proteomes" id="UP001059985"/>
    </source>
</evidence>
<dbReference type="EMBL" id="CP089285">
    <property type="protein sequence ID" value="UTO56292.1"/>
    <property type="molecule type" value="Genomic_DNA"/>
</dbReference>
<organism evidence="1 2">
    <name type="scientific">Neoehrlichia mikurensis</name>
    <dbReference type="NCBI Taxonomy" id="89586"/>
    <lineage>
        <taxon>Bacteria</taxon>
        <taxon>Pseudomonadati</taxon>
        <taxon>Pseudomonadota</taxon>
        <taxon>Alphaproteobacteria</taxon>
        <taxon>Rickettsiales</taxon>
        <taxon>Anaplasmataceae</taxon>
        <taxon>Candidatus Neoehrlichia</taxon>
    </lineage>
</organism>
<accession>A0ABY5EWT2</accession>
<reference evidence="1 2" key="1">
    <citation type="journal article" date="2022" name="Microorganisms">
        <title>Assembly and Comparison of Ca. Neoehrlichia mikurensis Genomes.</title>
        <authorList>
            <person name="Azagi T."/>
            <person name="Dirks R.P."/>
            <person name="Yebra-Pimentel E.S."/>
            <person name="Schaap P.J."/>
            <person name="Koehorst J.J."/>
            <person name="Esser H.J."/>
            <person name="Sprong H."/>
        </authorList>
    </citation>
    <scope>NUCLEOTIDE SEQUENCE [LARGE SCALE GENOMIC DNA]</scope>
    <source>
        <strain evidence="1">18-2804</strain>
    </source>
</reference>
<keyword evidence="2" id="KW-1185">Reference proteome</keyword>
<dbReference type="RefSeq" id="WP_254841932.1">
    <property type="nucleotide sequence ID" value="NZ_CP089285.1"/>
</dbReference>
<sequence>MKPLSQLVYDYIFDSILFNLYLKSNSKKLYSAELDKVYSTIRSFMCKDDAENFTVSIAKKLNKPNFINSANLTAFICKVFLFIKSTIHEFNNNDNSRNAFITASAKELVYFYDIIISLLTFPLCYNNNLKQYYNEVYTRAFTFQHQYVSKVILRHADQAAKAAMIYNIAKKLNKNVQFSIKDACKIKISYEEMFDILHKRQVISIAKDAAKAANLYNKVKELNDKDTQSPILEIKDAIRISKMSSGAQNIIVTSITQPLYKKK</sequence>
<gene>
    <name evidence="1" type="ORF">LUA81_04260</name>
</gene>
<dbReference type="Proteomes" id="UP001059985">
    <property type="component" value="Chromosome"/>
</dbReference>
<name>A0ABY5EWT2_9RICK</name>
<protein>
    <submittedName>
        <fullName evidence="1">Uncharacterized protein</fullName>
    </submittedName>
</protein>
<proteinExistence type="predicted"/>
<evidence type="ECO:0000313" key="1">
    <source>
        <dbReference type="EMBL" id="UTO56292.1"/>
    </source>
</evidence>